<reference evidence="1 2" key="1">
    <citation type="journal article" date="2010" name="Stand. Genomic Sci.">
        <title>Complete genome sequence of Planctomyces limnophilus type strain (Mu 290).</title>
        <authorList>
            <person name="Labutti K."/>
            <person name="Sikorski J."/>
            <person name="Schneider S."/>
            <person name="Nolan M."/>
            <person name="Lucas S."/>
            <person name="Glavina Del Rio T."/>
            <person name="Tice H."/>
            <person name="Cheng J.F."/>
            <person name="Goodwin L."/>
            <person name="Pitluck S."/>
            <person name="Liolios K."/>
            <person name="Ivanova N."/>
            <person name="Mavromatis K."/>
            <person name="Mikhailova N."/>
            <person name="Pati A."/>
            <person name="Chen A."/>
            <person name="Palaniappan K."/>
            <person name="Land M."/>
            <person name="Hauser L."/>
            <person name="Chang Y.J."/>
            <person name="Jeffries C.D."/>
            <person name="Tindall B.J."/>
            <person name="Rohde M."/>
            <person name="Goker M."/>
            <person name="Woyke T."/>
            <person name="Bristow J."/>
            <person name="Eisen J.A."/>
            <person name="Markowitz V."/>
            <person name="Hugenholtz P."/>
            <person name="Kyrpides N.C."/>
            <person name="Klenk H.P."/>
            <person name="Lapidus A."/>
        </authorList>
    </citation>
    <scope>NUCLEOTIDE SEQUENCE [LARGE SCALE GENOMIC DNA]</scope>
    <source>
        <strain evidence="2">ATCC 43296 / DSM 3776 / IFAM 1008 / 290</strain>
    </source>
</reference>
<dbReference type="KEGG" id="plm:Plim_3514"/>
<keyword evidence="2" id="KW-1185">Reference proteome</keyword>
<accession>D5SV41</accession>
<evidence type="ECO:0000313" key="1">
    <source>
        <dbReference type="EMBL" id="ADG69327.1"/>
    </source>
</evidence>
<dbReference type="EMBL" id="CP001744">
    <property type="protein sequence ID" value="ADG69327.1"/>
    <property type="molecule type" value="Genomic_DNA"/>
</dbReference>
<dbReference type="STRING" id="521674.Plim_3514"/>
<proteinExistence type="predicted"/>
<organism evidence="1 2">
    <name type="scientific">Planctopirus limnophila (strain ATCC 43296 / DSM 3776 / IFAM 1008 / Mu 290)</name>
    <name type="common">Planctomyces limnophilus</name>
    <dbReference type="NCBI Taxonomy" id="521674"/>
    <lineage>
        <taxon>Bacteria</taxon>
        <taxon>Pseudomonadati</taxon>
        <taxon>Planctomycetota</taxon>
        <taxon>Planctomycetia</taxon>
        <taxon>Planctomycetales</taxon>
        <taxon>Planctomycetaceae</taxon>
        <taxon>Planctopirus</taxon>
    </lineage>
</organism>
<sequence>MKTVRKGVFPSKTLARVCVGEGGTKCRVRVLPLGMD</sequence>
<dbReference type="HOGENOM" id="CLU_3357658_0_0_0"/>
<gene>
    <name evidence="1" type="ordered locus">Plim_3514</name>
</gene>
<dbReference type="Proteomes" id="UP000002220">
    <property type="component" value="Chromosome"/>
</dbReference>
<protein>
    <submittedName>
        <fullName evidence="1">Uncharacterized protein</fullName>
    </submittedName>
</protein>
<evidence type="ECO:0000313" key="2">
    <source>
        <dbReference type="Proteomes" id="UP000002220"/>
    </source>
</evidence>
<dbReference type="AlphaFoldDB" id="D5SV41"/>
<name>D5SV41_PLAL2</name>